<dbReference type="RefSeq" id="WP_124955719.1">
    <property type="nucleotide sequence ID" value="NZ_RRCH01000029.1"/>
</dbReference>
<accession>A0A3P3R6Y9</accession>
<organism evidence="2 3">
    <name type="scientific">Halocatena pleomorpha</name>
    <dbReference type="NCBI Taxonomy" id="1785090"/>
    <lineage>
        <taxon>Archaea</taxon>
        <taxon>Methanobacteriati</taxon>
        <taxon>Methanobacteriota</taxon>
        <taxon>Stenosarchaea group</taxon>
        <taxon>Halobacteria</taxon>
        <taxon>Halobacteriales</taxon>
        <taxon>Natronomonadaceae</taxon>
        <taxon>Halocatena</taxon>
    </lineage>
</organism>
<keyword evidence="1" id="KW-0812">Transmembrane</keyword>
<reference evidence="2 3" key="1">
    <citation type="submission" date="2018-11" db="EMBL/GenBank/DDBJ databases">
        <title>Taxonoimc description of Halomarina strain SPP-AMP-1.</title>
        <authorList>
            <person name="Pal Y."/>
            <person name="Srinivasana K."/>
            <person name="Verma A."/>
            <person name="Kumar P."/>
        </authorList>
    </citation>
    <scope>NUCLEOTIDE SEQUENCE [LARGE SCALE GENOMIC DNA]</scope>
    <source>
        <strain evidence="2 3">SPP-AMP-1</strain>
    </source>
</reference>
<comment type="caution">
    <text evidence="2">The sequence shown here is derived from an EMBL/GenBank/DDBJ whole genome shotgun (WGS) entry which is preliminary data.</text>
</comment>
<gene>
    <name evidence="2" type="ORF">EIK79_13940</name>
</gene>
<keyword evidence="1" id="KW-1133">Transmembrane helix</keyword>
<keyword evidence="3" id="KW-1185">Reference proteome</keyword>
<name>A0A3P3R6Y9_9EURY</name>
<dbReference type="Pfam" id="PF26262">
    <property type="entry name" value="DUF8066"/>
    <property type="match status" value="1"/>
</dbReference>
<dbReference type="Proteomes" id="UP000282322">
    <property type="component" value="Unassembled WGS sequence"/>
</dbReference>
<protein>
    <submittedName>
        <fullName evidence="2">Uncharacterized protein</fullName>
    </submittedName>
</protein>
<dbReference type="AlphaFoldDB" id="A0A3P3R6Y9"/>
<dbReference type="InterPro" id="IPR058379">
    <property type="entry name" value="DUF8066"/>
</dbReference>
<keyword evidence="1" id="KW-0472">Membrane</keyword>
<dbReference type="EMBL" id="RRCH01000029">
    <property type="protein sequence ID" value="RRJ29231.1"/>
    <property type="molecule type" value="Genomic_DNA"/>
</dbReference>
<proteinExistence type="predicted"/>
<evidence type="ECO:0000313" key="2">
    <source>
        <dbReference type="EMBL" id="RRJ29231.1"/>
    </source>
</evidence>
<evidence type="ECO:0000256" key="1">
    <source>
        <dbReference type="SAM" id="Phobius"/>
    </source>
</evidence>
<evidence type="ECO:0000313" key="3">
    <source>
        <dbReference type="Proteomes" id="UP000282322"/>
    </source>
</evidence>
<sequence>MSLFMLPDHLLNKRRGIEIFSIVVFGYALIRGQFLLGMVAVGGVWLVYFLWRLLFAVETIADALQRIARHQAEN</sequence>
<feature type="transmembrane region" description="Helical" evidence="1">
    <location>
        <begin position="20"/>
        <end position="48"/>
    </location>
</feature>